<gene>
    <name evidence="3" type="ORF">PCOR1329_LOCUS66577</name>
</gene>
<sequence>ECFTLSWAKIRERRLGELRNAKSKLGRLEKKRAALQIAKGKLEGAVDELDGAAFDRLAAEAVAEKLVPQAQVDQLAKRPDGAHQPSDLKSATSMRSVCCPEERRVKYG</sequence>
<dbReference type="EMBL" id="CAUYUJ010018585">
    <property type="protein sequence ID" value="CAK0884777.1"/>
    <property type="molecule type" value="Genomic_DNA"/>
</dbReference>
<organism evidence="3 4">
    <name type="scientific">Prorocentrum cordatum</name>
    <dbReference type="NCBI Taxonomy" id="2364126"/>
    <lineage>
        <taxon>Eukaryota</taxon>
        <taxon>Sar</taxon>
        <taxon>Alveolata</taxon>
        <taxon>Dinophyceae</taxon>
        <taxon>Prorocentrales</taxon>
        <taxon>Prorocentraceae</taxon>
        <taxon>Prorocentrum</taxon>
    </lineage>
</organism>
<reference evidence="3" key="1">
    <citation type="submission" date="2023-10" db="EMBL/GenBank/DDBJ databases">
        <authorList>
            <person name="Chen Y."/>
            <person name="Shah S."/>
            <person name="Dougan E. K."/>
            <person name="Thang M."/>
            <person name="Chan C."/>
        </authorList>
    </citation>
    <scope>NUCLEOTIDE SEQUENCE [LARGE SCALE GENOMIC DNA]</scope>
</reference>
<evidence type="ECO:0000256" key="1">
    <source>
        <dbReference type="SAM" id="Coils"/>
    </source>
</evidence>
<keyword evidence="4" id="KW-1185">Reference proteome</keyword>
<feature type="coiled-coil region" evidence="1">
    <location>
        <begin position="18"/>
        <end position="48"/>
    </location>
</feature>
<evidence type="ECO:0000313" key="4">
    <source>
        <dbReference type="Proteomes" id="UP001189429"/>
    </source>
</evidence>
<feature type="non-terminal residue" evidence="3">
    <location>
        <position position="1"/>
    </location>
</feature>
<keyword evidence="1" id="KW-0175">Coiled coil</keyword>
<evidence type="ECO:0000313" key="3">
    <source>
        <dbReference type="EMBL" id="CAK0884777.1"/>
    </source>
</evidence>
<accession>A0ABN9WEL0</accession>
<feature type="region of interest" description="Disordered" evidence="2">
    <location>
        <begin position="73"/>
        <end position="108"/>
    </location>
</feature>
<evidence type="ECO:0000256" key="2">
    <source>
        <dbReference type="SAM" id="MobiDB-lite"/>
    </source>
</evidence>
<dbReference type="Proteomes" id="UP001189429">
    <property type="component" value="Unassembled WGS sequence"/>
</dbReference>
<comment type="caution">
    <text evidence="3">The sequence shown here is derived from an EMBL/GenBank/DDBJ whole genome shotgun (WGS) entry which is preliminary data.</text>
</comment>
<name>A0ABN9WEL0_9DINO</name>
<proteinExistence type="predicted"/>
<protein>
    <submittedName>
        <fullName evidence="3">Uncharacterized protein</fullName>
    </submittedName>
</protein>